<name>A0A2S4HGG4_9GAMM</name>
<sequence length="167" mass="18605">MAGQRGPKPLPANVHALNGNPSKKRLAALHDGARVPVEIPDMPSHLDTEARKEWKRISVELEKLGLVAKIDRAALGVYCVAYSRWAKAEKNLKNMGDDGLIDTTPSQYKQISVWLQISNRAVEQMHKFLAEFGMTPSARNRVSVTPQQELFPQDANGQQSVTGRFFK</sequence>
<dbReference type="OrthoDB" id="6010489at2"/>
<proteinExistence type="predicted"/>
<dbReference type="EMBL" id="PQGG01000019">
    <property type="protein sequence ID" value="POP53076.1"/>
    <property type="molecule type" value="Genomic_DNA"/>
</dbReference>
<gene>
    <name evidence="2" type="ORF">C0068_08265</name>
</gene>
<reference evidence="2" key="1">
    <citation type="submission" date="2018-01" db="EMBL/GenBank/DDBJ databases">
        <authorList>
            <person name="Yu X.-D."/>
        </authorList>
    </citation>
    <scope>NUCLEOTIDE SEQUENCE</scope>
    <source>
        <strain evidence="2">ZX-21</strain>
    </source>
</reference>
<evidence type="ECO:0000256" key="1">
    <source>
        <dbReference type="SAM" id="MobiDB-lite"/>
    </source>
</evidence>
<feature type="region of interest" description="Disordered" evidence="1">
    <location>
        <begin position="1"/>
        <end position="21"/>
    </location>
</feature>
<dbReference type="RefSeq" id="WP_103684018.1">
    <property type="nucleotide sequence ID" value="NZ_PQGG01000019.1"/>
</dbReference>
<evidence type="ECO:0000313" key="3">
    <source>
        <dbReference type="Proteomes" id="UP000237222"/>
    </source>
</evidence>
<protein>
    <submittedName>
        <fullName evidence="2">Phage terminase small subunit P27 family</fullName>
    </submittedName>
</protein>
<dbReference type="Pfam" id="PF05119">
    <property type="entry name" value="Terminase_4"/>
    <property type="match status" value="1"/>
</dbReference>
<dbReference type="NCBIfam" id="TIGR01558">
    <property type="entry name" value="sm_term_P27"/>
    <property type="match status" value="1"/>
</dbReference>
<feature type="region of interest" description="Disordered" evidence="1">
    <location>
        <begin position="148"/>
        <end position="167"/>
    </location>
</feature>
<evidence type="ECO:0000313" key="2">
    <source>
        <dbReference type="EMBL" id="POP53076.1"/>
    </source>
</evidence>
<accession>A0A2S4HGG4</accession>
<dbReference type="Proteomes" id="UP000237222">
    <property type="component" value="Unassembled WGS sequence"/>
</dbReference>
<comment type="caution">
    <text evidence="2">The sequence shown here is derived from an EMBL/GenBank/DDBJ whole genome shotgun (WGS) entry which is preliminary data.</text>
</comment>
<organism evidence="2 3">
    <name type="scientific">Zhongshania marina</name>
    <dbReference type="NCBI Taxonomy" id="2304603"/>
    <lineage>
        <taxon>Bacteria</taxon>
        <taxon>Pseudomonadati</taxon>
        <taxon>Pseudomonadota</taxon>
        <taxon>Gammaproteobacteria</taxon>
        <taxon>Cellvibrionales</taxon>
        <taxon>Spongiibacteraceae</taxon>
        <taxon>Zhongshania</taxon>
    </lineage>
</organism>
<dbReference type="AlphaFoldDB" id="A0A2S4HGG4"/>
<dbReference type="InterPro" id="IPR006448">
    <property type="entry name" value="Phage_term_ssu_P27"/>
</dbReference>